<feature type="compositionally biased region" description="Basic residues" evidence="2">
    <location>
        <begin position="1069"/>
        <end position="1083"/>
    </location>
</feature>
<organism evidence="3 4">
    <name type="scientific">Adineta ricciae</name>
    <name type="common">Rotifer</name>
    <dbReference type="NCBI Taxonomy" id="249248"/>
    <lineage>
        <taxon>Eukaryota</taxon>
        <taxon>Metazoa</taxon>
        <taxon>Spiralia</taxon>
        <taxon>Gnathifera</taxon>
        <taxon>Rotifera</taxon>
        <taxon>Eurotatoria</taxon>
        <taxon>Bdelloidea</taxon>
        <taxon>Adinetida</taxon>
        <taxon>Adinetidae</taxon>
        <taxon>Adineta</taxon>
    </lineage>
</organism>
<evidence type="ECO:0000256" key="1">
    <source>
        <dbReference type="SAM" id="Coils"/>
    </source>
</evidence>
<feature type="region of interest" description="Disordered" evidence="2">
    <location>
        <begin position="1069"/>
        <end position="1103"/>
    </location>
</feature>
<feature type="compositionally biased region" description="Basic residues" evidence="2">
    <location>
        <begin position="995"/>
        <end position="1018"/>
    </location>
</feature>
<evidence type="ECO:0000256" key="2">
    <source>
        <dbReference type="SAM" id="MobiDB-lite"/>
    </source>
</evidence>
<name>A0A814B9R9_ADIRI</name>
<dbReference type="Proteomes" id="UP000663828">
    <property type="component" value="Unassembled WGS sequence"/>
</dbReference>
<sequence length="1621" mass="187156">MQRFLLNTNANEYSYFYQINFALNENQIHSRQKLLAYIEKIKVLLNKLETLSDTTVQRDFLLTKLERLYEILRENYLIELPSATDMESLRLMLNTVRKTTKKEVQQLIETKNDLSRKLDVFNKKEELVQRTKPVEITSDEQLIILNAFTHQSTIEPFNLHHEFYSTRIEHVANFQKPNLFVPSSLNRTLQYLEYYAKSLEEVKIDNENDLKNITEQLFNTRKYSIVDSLVREQVEDLVEQENRVTRRQQSIIQIQTMLDEVIEHLRALLNSNTEQRTYPLSLVDLKHKAIESIIQSNEYERLSNRVSSNLLLLHKITSGQQLISLTAPSLLNRFQLGIKCTIHQELSSEIFLLRRQSSASFRKDYTEQLLSLDSTDNTAQTIRTEITYLQSKYDEAVAVGDISQQQAAKQIISAKIQNNSELFKTKPSKTTEQLPVDSQKIIEYPKSDTSNTSITTNDRSLPSAQVDERIDELLANQIKTLHELIPTYAEQNGQHSVTHLQQLNDDLKKFREENNRHQEIHAQLQILDNIVQLDRDANTRNIVENLRKHLLNEQQVSFAVKITEQSHHHAPMQIVPTLSSVIESAHSFMRNDPLEPTDKPLSSMNANELYQELQQLKYSIATAFDHERPTSTTPQMKRSPAVPVPLTVDLTIEDGDEHVQSDDVHVVRIPSQNRLQSGSMQSFRSSFQTSESTQDSANDLTAIGHRTLLSIVGNARKYSIDQQKSKQRQIANSTHRSVTQSERQYGEVYVRHQLSKDNSFLDSHHDEHRDIHSKLYDKVKKKTRLVKLEGTIKGNTVIHRQMNLPMSVSLVPQRAVYEENLQPAPPLIHVKDIPDLPIKKVASDSKAIERLLSSSSWASSSKTDSEQKISDFNGFDYFHETSDTPSSYHSATALSLIAEVSEEVELSDQMLFKSTLEDSSMKNDTVAVEDTINELHDSNIEPRPDTTLIVTASKVSPVTSHIHTQQSEMLNNQTKIKMTTPPTVPEDLPTVVSVHKPKPSAPTKRKSTKKKSSKRKSKFNATIPAEDNQLMPIQPTIDDDALFVQDLDIEPENVSPPPVIPESKVVYHKVGGRLKHNKKKQKNSSRDRTKIKSNKNKPIVQSTPLVLVPRKAVPFISATDGKQIDVEDDLPMKSRKKKRKRSSKSSRRHTRSRSSSKKKMLSGKKKKKKKKSRSRSKKQLKIEENIDHVSIEPQMTTNKDAIAKHLLDVKRFTGPPVSALTSGSTLNDSKDTRKHSRLKLLKPMIKNFELDTNSHRYLSEVHEVDAYDLDKELFDFNKDTVDVNQPAMFTEYIPELFQKQAEEKQIRRISLTAIKTDENLVKRLAPRVSRLYNGWQPSNTPSVHTQEFHPLRKYLMSNLSYYFDEEFVDESGLFQNPKSSDKTQPRIKQATQRFRDDYIVKEFVHCWKDYTTEKARIAELRRKRVMIDFREFWFQDALSDPFYSYFQQPSDYIKKLDQQHQMAYRLHKRLVRAGREQPKETMKHTNRPSFLPYLFNLPQNYLDRQISLTHRRAQLINSADSDDDIQLLPLSNLLASQDEVLPLIRERIHLYNRTISSMDIHRDELVIKQLLINSSLLKQGTIKDLDRLIIDYYTSLANQETKPLRKISNRSVKLPPLAAAK</sequence>
<keyword evidence="4" id="KW-1185">Reference proteome</keyword>
<proteinExistence type="predicted"/>
<evidence type="ECO:0000313" key="4">
    <source>
        <dbReference type="Proteomes" id="UP000663828"/>
    </source>
</evidence>
<feature type="compositionally biased region" description="Polar residues" evidence="2">
    <location>
        <begin position="728"/>
        <end position="743"/>
    </location>
</feature>
<dbReference type="EMBL" id="CAJNOR010000467">
    <property type="protein sequence ID" value="CAF0923023.1"/>
    <property type="molecule type" value="Genomic_DNA"/>
</dbReference>
<reference evidence="3" key="1">
    <citation type="submission" date="2021-02" db="EMBL/GenBank/DDBJ databases">
        <authorList>
            <person name="Nowell W R."/>
        </authorList>
    </citation>
    <scope>NUCLEOTIDE SEQUENCE</scope>
</reference>
<comment type="caution">
    <text evidence="3">The sequence shown here is derived from an EMBL/GenBank/DDBJ whole genome shotgun (WGS) entry which is preliminary data.</text>
</comment>
<protein>
    <submittedName>
        <fullName evidence="3">Uncharacterized protein</fullName>
    </submittedName>
</protein>
<feature type="region of interest" description="Disordered" evidence="2">
    <location>
        <begin position="977"/>
        <end position="1021"/>
    </location>
</feature>
<feature type="coiled-coil region" evidence="1">
    <location>
        <begin position="97"/>
        <end position="124"/>
    </location>
</feature>
<feature type="coiled-coil region" evidence="1">
    <location>
        <begin position="500"/>
        <end position="527"/>
    </location>
</feature>
<accession>A0A814B9R9</accession>
<keyword evidence="1" id="KW-0175">Coiled coil</keyword>
<evidence type="ECO:0000313" key="3">
    <source>
        <dbReference type="EMBL" id="CAF0923023.1"/>
    </source>
</evidence>
<feature type="compositionally biased region" description="Basic residues" evidence="2">
    <location>
        <begin position="1133"/>
        <end position="1179"/>
    </location>
</feature>
<feature type="region of interest" description="Disordered" evidence="2">
    <location>
        <begin position="1126"/>
        <end position="1183"/>
    </location>
</feature>
<feature type="region of interest" description="Disordered" evidence="2">
    <location>
        <begin position="720"/>
        <end position="743"/>
    </location>
</feature>
<gene>
    <name evidence="3" type="ORF">XAT740_LOCUS9143</name>
</gene>